<feature type="non-terminal residue" evidence="2">
    <location>
        <position position="1"/>
    </location>
</feature>
<dbReference type="STRING" id="383855.N1Q8Z9"/>
<feature type="compositionally biased region" description="Basic and acidic residues" evidence="1">
    <location>
        <begin position="28"/>
        <end position="44"/>
    </location>
</feature>
<dbReference type="Proteomes" id="UP000016932">
    <property type="component" value="Unassembled WGS sequence"/>
</dbReference>
<proteinExistence type="predicted"/>
<dbReference type="RefSeq" id="XP_007922019.1">
    <property type="nucleotide sequence ID" value="XM_007923828.1"/>
</dbReference>
<protein>
    <submittedName>
        <fullName evidence="2">Uncharacterized protein</fullName>
    </submittedName>
</protein>
<gene>
    <name evidence="2" type="ORF">MYCFIDRAFT_123521</name>
</gene>
<feature type="region of interest" description="Disordered" evidence="1">
    <location>
        <begin position="1"/>
        <end position="130"/>
    </location>
</feature>
<feature type="compositionally biased region" description="Polar residues" evidence="1">
    <location>
        <begin position="65"/>
        <end position="101"/>
    </location>
</feature>
<reference evidence="2 3" key="1">
    <citation type="journal article" date="2012" name="PLoS Pathog.">
        <title>Diverse lifestyles and strategies of plant pathogenesis encoded in the genomes of eighteen Dothideomycetes fungi.</title>
        <authorList>
            <person name="Ohm R.A."/>
            <person name="Feau N."/>
            <person name="Henrissat B."/>
            <person name="Schoch C.L."/>
            <person name="Horwitz B.A."/>
            <person name="Barry K.W."/>
            <person name="Condon B.J."/>
            <person name="Copeland A.C."/>
            <person name="Dhillon B."/>
            <person name="Glaser F."/>
            <person name="Hesse C.N."/>
            <person name="Kosti I."/>
            <person name="LaButti K."/>
            <person name="Lindquist E.A."/>
            <person name="Lucas S."/>
            <person name="Salamov A.A."/>
            <person name="Bradshaw R.E."/>
            <person name="Ciuffetti L."/>
            <person name="Hamelin R.C."/>
            <person name="Kema G.H.J."/>
            <person name="Lawrence C."/>
            <person name="Scott J.A."/>
            <person name="Spatafora J.W."/>
            <person name="Turgeon B.G."/>
            <person name="de Wit P.J.G.M."/>
            <person name="Zhong S."/>
            <person name="Goodwin S.B."/>
            <person name="Grigoriev I.V."/>
        </authorList>
    </citation>
    <scope>NUCLEOTIDE SEQUENCE [LARGE SCALE GENOMIC DNA]</scope>
    <source>
        <strain evidence="2 3">CIRAD86</strain>
    </source>
</reference>
<name>N1Q8Z9_PSEFD</name>
<dbReference type="EMBL" id="KB446555">
    <property type="protein sequence ID" value="EME89354.1"/>
    <property type="molecule type" value="Genomic_DNA"/>
</dbReference>
<dbReference type="VEuPathDB" id="FungiDB:MYCFIDRAFT_123521"/>
<accession>N1Q8Z9</accession>
<dbReference type="eggNOG" id="ENOG502SZQW">
    <property type="taxonomic scope" value="Eukaryota"/>
</dbReference>
<feature type="non-terminal residue" evidence="2">
    <location>
        <position position="130"/>
    </location>
</feature>
<evidence type="ECO:0000313" key="3">
    <source>
        <dbReference type="Proteomes" id="UP000016932"/>
    </source>
</evidence>
<organism evidence="2 3">
    <name type="scientific">Pseudocercospora fijiensis (strain CIRAD86)</name>
    <name type="common">Black leaf streak disease fungus</name>
    <name type="synonym">Mycosphaerella fijiensis</name>
    <dbReference type="NCBI Taxonomy" id="383855"/>
    <lineage>
        <taxon>Eukaryota</taxon>
        <taxon>Fungi</taxon>
        <taxon>Dikarya</taxon>
        <taxon>Ascomycota</taxon>
        <taxon>Pezizomycotina</taxon>
        <taxon>Dothideomycetes</taxon>
        <taxon>Dothideomycetidae</taxon>
        <taxon>Mycosphaerellales</taxon>
        <taxon>Mycosphaerellaceae</taxon>
        <taxon>Pseudocercospora</taxon>
    </lineage>
</organism>
<dbReference type="KEGG" id="pfj:MYCFIDRAFT_123521"/>
<evidence type="ECO:0000256" key="1">
    <source>
        <dbReference type="SAM" id="MobiDB-lite"/>
    </source>
</evidence>
<feature type="compositionally biased region" description="Gly residues" evidence="1">
    <location>
        <begin position="104"/>
        <end position="130"/>
    </location>
</feature>
<evidence type="ECO:0000313" key="2">
    <source>
        <dbReference type="EMBL" id="EME89354.1"/>
    </source>
</evidence>
<dbReference type="PANTHER" id="PTHR42090">
    <property type="match status" value="1"/>
</dbReference>
<dbReference type="GeneID" id="19330502"/>
<dbReference type="OrthoDB" id="4220319at2759"/>
<dbReference type="AlphaFoldDB" id="N1Q8Z9"/>
<sequence>RFLHPRIRASRYTLAIRQYQSTSRRQHPYKDSQDKDSLKPHSNEYSKSGGDQAAAATESVAFDASKTSPEAQQESARQETGGNSNDPLNVSPANRDISQPRGQQEGGAQGSAGETGDGGSRQRTSGGGSA</sequence>
<dbReference type="HOGENOM" id="CLU_109868_1_0_1"/>
<keyword evidence="3" id="KW-1185">Reference proteome</keyword>
<dbReference type="PANTHER" id="PTHR42090:SF1">
    <property type="match status" value="1"/>
</dbReference>